<name>A0ABD2B6V9_VESSQ</name>
<accession>A0ABD2B6V9</accession>
<organism evidence="1 2">
    <name type="scientific">Vespula squamosa</name>
    <name type="common">Southern yellow jacket</name>
    <name type="synonym">Wasp</name>
    <dbReference type="NCBI Taxonomy" id="30214"/>
    <lineage>
        <taxon>Eukaryota</taxon>
        <taxon>Metazoa</taxon>
        <taxon>Ecdysozoa</taxon>
        <taxon>Arthropoda</taxon>
        <taxon>Hexapoda</taxon>
        <taxon>Insecta</taxon>
        <taxon>Pterygota</taxon>
        <taxon>Neoptera</taxon>
        <taxon>Endopterygota</taxon>
        <taxon>Hymenoptera</taxon>
        <taxon>Apocrita</taxon>
        <taxon>Aculeata</taxon>
        <taxon>Vespoidea</taxon>
        <taxon>Vespidae</taxon>
        <taxon>Vespinae</taxon>
        <taxon>Vespula</taxon>
    </lineage>
</organism>
<reference evidence="1 2" key="1">
    <citation type="journal article" date="2024" name="Ann. Entomol. Soc. Am.">
        <title>Genomic analyses of the southern and eastern yellowjacket wasps (Hymenoptera: Vespidae) reveal evolutionary signatures of social life.</title>
        <authorList>
            <person name="Catto M.A."/>
            <person name="Caine P.B."/>
            <person name="Orr S.E."/>
            <person name="Hunt B.G."/>
            <person name="Goodisman M.A.D."/>
        </authorList>
    </citation>
    <scope>NUCLEOTIDE SEQUENCE [LARGE SCALE GENOMIC DNA]</scope>
    <source>
        <strain evidence="1">233</strain>
        <tissue evidence="1">Head and thorax</tissue>
    </source>
</reference>
<protein>
    <submittedName>
        <fullName evidence="1">Uncharacterized protein</fullName>
    </submittedName>
</protein>
<dbReference type="Proteomes" id="UP001607302">
    <property type="component" value="Unassembled WGS sequence"/>
</dbReference>
<dbReference type="EMBL" id="JAUDFV010000132">
    <property type="protein sequence ID" value="KAL2728452.1"/>
    <property type="molecule type" value="Genomic_DNA"/>
</dbReference>
<comment type="caution">
    <text evidence="1">The sequence shown here is derived from an EMBL/GenBank/DDBJ whole genome shotgun (WGS) entry which is preliminary data.</text>
</comment>
<sequence length="86" mass="9993">MGLVKVWYFATWKRSKDYEVMDHAKILKESNLSANRVHLSIDLQLAFQHGIDSGLNVGIPFCTWRFTRIGLEKKNEVHAEWTCVVD</sequence>
<dbReference type="AlphaFoldDB" id="A0ABD2B6V9"/>
<gene>
    <name evidence="1" type="ORF">V1478_006084</name>
</gene>
<keyword evidence="2" id="KW-1185">Reference proteome</keyword>
<evidence type="ECO:0000313" key="1">
    <source>
        <dbReference type="EMBL" id="KAL2728452.1"/>
    </source>
</evidence>
<evidence type="ECO:0000313" key="2">
    <source>
        <dbReference type="Proteomes" id="UP001607302"/>
    </source>
</evidence>
<proteinExistence type="predicted"/>